<comment type="caution">
    <text evidence="3">The sequence shown here is derived from an EMBL/GenBank/DDBJ whole genome shotgun (WGS) entry which is preliminary data.</text>
</comment>
<evidence type="ECO:0000313" key="4">
    <source>
        <dbReference type="Proteomes" id="UP001295794"/>
    </source>
</evidence>
<dbReference type="EMBL" id="CAVNYO010000138">
    <property type="protein sequence ID" value="CAK5268512.1"/>
    <property type="molecule type" value="Genomic_DNA"/>
</dbReference>
<accession>A0AAD2JY97</accession>
<evidence type="ECO:0000256" key="2">
    <source>
        <dbReference type="SAM" id="SignalP"/>
    </source>
</evidence>
<keyword evidence="4" id="KW-1185">Reference proteome</keyword>
<evidence type="ECO:0000313" key="3">
    <source>
        <dbReference type="EMBL" id="CAK5268512.1"/>
    </source>
</evidence>
<feature type="region of interest" description="Disordered" evidence="1">
    <location>
        <begin position="279"/>
        <end position="302"/>
    </location>
</feature>
<dbReference type="AlphaFoldDB" id="A0AAD2JY97"/>
<evidence type="ECO:0000256" key="1">
    <source>
        <dbReference type="SAM" id="MobiDB-lite"/>
    </source>
</evidence>
<feature type="chain" id="PRO_5042105930" evidence="2">
    <location>
        <begin position="27"/>
        <end position="404"/>
    </location>
</feature>
<protein>
    <submittedName>
        <fullName evidence="3">Uncharacterized protein</fullName>
    </submittedName>
</protein>
<organism evidence="3 4">
    <name type="scientific">Mycena citricolor</name>
    <dbReference type="NCBI Taxonomy" id="2018698"/>
    <lineage>
        <taxon>Eukaryota</taxon>
        <taxon>Fungi</taxon>
        <taxon>Dikarya</taxon>
        <taxon>Basidiomycota</taxon>
        <taxon>Agaricomycotina</taxon>
        <taxon>Agaricomycetes</taxon>
        <taxon>Agaricomycetidae</taxon>
        <taxon>Agaricales</taxon>
        <taxon>Marasmiineae</taxon>
        <taxon>Mycenaceae</taxon>
        <taxon>Mycena</taxon>
    </lineage>
</organism>
<keyword evidence="2" id="KW-0732">Signal</keyword>
<reference evidence="3" key="1">
    <citation type="submission" date="2023-11" db="EMBL/GenBank/DDBJ databases">
        <authorList>
            <person name="De Vega J J."/>
            <person name="De Vega J J."/>
        </authorList>
    </citation>
    <scope>NUCLEOTIDE SEQUENCE</scope>
</reference>
<proteinExistence type="predicted"/>
<feature type="signal peptide" evidence="2">
    <location>
        <begin position="1"/>
        <end position="26"/>
    </location>
</feature>
<dbReference type="Proteomes" id="UP001295794">
    <property type="component" value="Unassembled WGS sequence"/>
</dbReference>
<gene>
    <name evidence="3" type="ORF">MYCIT1_LOCUS11740</name>
</gene>
<sequence length="404" mass="40363">MVSLLPLGSSILLLLSLLCFVHPSHALPLQNAPARRVTRAHVVVRLAVPTTTCASTCSTPPVTRTVSGTATQNAAANAITVTYGTIASSATPTVTASDFGSCGRPEIEFGPGFDGNAGNTFRATDQASYPAASSADINSVANSICNALATTCGADIVGRTTCNNALTAISSQPSDQGIAADVFNAIFGVGTNFRNMGSISVSATASSAPAIVTSSTQIATSSSAVTSTSVAAVTVPSTPTTTTAIPTQVFKPAPTVVPTTPASTTPVPITTAVATTPNTQPVTVTSTPPPVVTPTPTTTTALPAPALPAPLSPAPAPSPAASPANLQTFSGTLGNVGAPTVSKSGDKFEVQGNVFNAERDAQARSCDIQNNDCADAANKSGNKNGFTVSACTTQLHQCYSANGI</sequence>
<name>A0AAD2JY97_9AGAR</name>